<organism evidence="9">
    <name type="scientific">Petromyzon marinus</name>
    <name type="common">Sea lamprey</name>
    <dbReference type="NCBI Taxonomy" id="7757"/>
    <lineage>
        <taxon>Eukaryota</taxon>
        <taxon>Metazoa</taxon>
        <taxon>Chordata</taxon>
        <taxon>Craniata</taxon>
        <taxon>Vertebrata</taxon>
        <taxon>Cyclostomata</taxon>
        <taxon>Hyperoartia</taxon>
        <taxon>Petromyzontiformes</taxon>
        <taxon>Petromyzontidae</taxon>
        <taxon>Petromyzon</taxon>
    </lineage>
</organism>
<dbReference type="HOGENOM" id="CLU_001265_10_2_1"/>
<dbReference type="SUPFAM" id="SSF103473">
    <property type="entry name" value="MFS general substrate transporter"/>
    <property type="match status" value="1"/>
</dbReference>
<feature type="transmembrane region" description="Helical" evidence="7">
    <location>
        <begin position="357"/>
        <end position="375"/>
    </location>
</feature>
<feature type="transmembrane region" description="Helical" evidence="7">
    <location>
        <begin position="445"/>
        <end position="464"/>
    </location>
</feature>
<evidence type="ECO:0000256" key="2">
    <source>
        <dbReference type="ARBA" id="ARBA00008335"/>
    </source>
</evidence>
<dbReference type="Gene3D" id="1.20.1250.20">
    <property type="entry name" value="MFS general substrate transporter like domains"/>
    <property type="match status" value="1"/>
</dbReference>
<feature type="transmembrane region" description="Helical" evidence="7">
    <location>
        <begin position="328"/>
        <end position="345"/>
    </location>
</feature>
<feature type="transmembrane region" description="Helical" evidence="7">
    <location>
        <begin position="217"/>
        <end position="241"/>
    </location>
</feature>
<dbReference type="STRING" id="7757.ENSPMAP00000002911"/>
<proteinExistence type="inferred from homology"/>
<dbReference type="PANTHER" id="PTHR23504">
    <property type="entry name" value="MAJOR FACILITATOR SUPERFAMILY DOMAIN-CONTAINING PROTEIN 10"/>
    <property type="match status" value="1"/>
</dbReference>
<dbReference type="GeneTree" id="ENSGT00830000128422"/>
<keyword evidence="3" id="KW-0813">Transport</keyword>
<dbReference type="AlphaFoldDB" id="S4RCH9"/>
<dbReference type="InterPro" id="IPR036259">
    <property type="entry name" value="MFS_trans_sf"/>
</dbReference>
<evidence type="ECO:0000259" key="8">
    <source>
        <dbReference type="PROSITE" id="PS50850"/>
    </source>
</evidence>
<dbReference type="GO" id="GO:0022857">
    <property type="term" value="F:transmembrane transporter activity"/>
    <property type="evidence" value="ECO:0007669"/>
    <property type="project" value="InterPro"/>
</dbReference>
<name>S4RCH9_PETMA</name>
<dbReference type="Ensembl" id="ENSPMAT00000002925.1">
    <property type="protein sequence ID" value="ENSPMAP00000002911.1"/>
    <property type="gene ID" value="ENSPMAG00000002659.1"/>
</dbReference>
<dbReference type="OMA" id="EWYVNIS"/>
<evidence type="ECO:0000256" key="7">
    <source>
        <dbReference type="SAM" id="Phobius"/>
    </source>
</evidence>
<comment type="subcellular location">
    <subcellularLocation>
        <location evidence="1">Membrane</location>
        <topology evidence="1">Multi-pass membrane protein</topology>
    </subcellularLocation>
</comment>
<feature type="transmembrane region" description="Helical" evidence="7">
    <location>
        <begin position="189"/>
        <end position="211"/>
    </location>
</feature>
<feature type="domain" description="Major facilitator superfamily (MFS) profile" evidence="8">
    <location>
        <begin position="35"/>
        <end position="469"/>
    </location>
</feature>
<feature type="transmembrane region" description="Helical" evidence="7">
    <location>
        <begin position="381"/>
        <end position="406"/>
    </location>
</feature>
<reference evidence="9" key="1">
    <citation type="submission" date="2025-08" db="UniProtKB">
        <authorList>
            <consortium name="Ensembl"/>
        </authorList>
    </citation>
    <scope>IDENTIFICATION</scope>
</reference>
<evidence type="ECO:0000256" key="5">
    <source>
        <dbReference type="ARBA" id="ARBA00022989"/>
    </source>
</evidence>
<evidence type="ECO:0000256" key="6">
    <source>
        <dbReference type="ARBA" id="ARBA00023136"/>
    </source>
</evidence>
<protein>
    <submittedName>
        <fullName evidence="9">Major facilitator superfamily domain containing 10</fullName>
    </submittedName>
</protein>
<sequence>IGGRGGGESRPRCCLCVYPPVRMKGNVEDRWADRVITVVFVALIIDLLGFTLILPLLPSLLDHYGSVEQGGLHQMLQEGVDWFADTVGIPEHERHNSVLFGGLIGSLFSLLQFVSSPLFGAASDRYGRRSMMLLSMVLILASYGIWAVSHSFGLFLVSRALGGASKANISLSTAIIADLPLHKRSKGMAFVGAAFSIGFMFGPPLGAALAGTGSHGALFFMPALLAAAFAASDIVFLALLLPETLPPARRVPSVLSGIKGSSHLFNPVALFRFSAVQETGREAPHKDVVSLRRLGVIYFLYIFLYSGLEYNLGFLTHTRFNFTRMQQGKMLFAVGVAMVIIQGGYVRRLSPGREMAVVQRALLLLIPAFILIGWAPTLPVLYVGLLLYAFASATVVPCLTTAVASYGSPSQKGVLMGILRSLGSLARALGPVLAASAFWGTGARVCFTTGAFLFLLPVLLLCGLRPSAKKSN</sequence>
<dbReference type="FunFam" id="1.20.1250.20:FF:000223">
    <property type="entry name" value="Major facilitator superfamily domain-containing protein"/>
    <property type="match status" value="1"/>
</dbReference>
<dbReference type="InterPro" id="IPR020846">
    <property type="entry name" value="MFS_dom"/>
</dbReference>
<dbReference type="PROSITE" id="PS50850">
    <property type="entry name" value="MFS"/>
    <property type="match status" value="1"/>
</dbReference>
<feature type="transmembrane region" description="Helical" evidence="7">
    <location>
        <begin position="291"/>
        <end position="308"/>
    </location>
</feature>
<evidence type="ECO:0000256" key="3">
    <source>
        <dbReference type="ARBA" id="ARBA00022448"/>
    </source>
</evidence>
<evidence type="ECO:0000256" key="1">
    <source>
        <dbReference type="ARBA" id="ARBA00004141"/>
    </source>
</evidence>
<dbReference type="PANTHER" id="PTHR23504:SF31">
    <property type="entry name" value="MAJOR FACILITATOR SUPERFAMILY DOMAIN-CONTAINING PROTEIN 10"/>
    <property type="match status" value="1"/>
</dbReference>
<accession>S4RCH9</accession>
<reference evidence="9" key="2">
    <citation type="submission" date="2025-09" db="UniProtKB">
        <authorList>
            <consortium name="Ensembl"/>
        </authorList>
    </citation>
    <scope>IDENTIFICATION</scope>
</reference>
<dbReference type="GO" id="GO:0031526">
    <property type="term" value="C:brush border membrane"/>
    <property type="evidence" value="ECO:0007669"/>
    <property type="project" value="TreeGrafter"/>
</dbReference>
<evidence type="ECO:0000313" key="9">
    <source>
        <dbReference type="Ensembl" id="ENSPMAP00000002911.1"/>
    </source>
</evidence>
<keyword evidence="5 7" id="KW-1133">Transmembrane helix</keyword>
<feature type="transmembrane region" description="Helical" evidence="7">
    <location>
        <begin position="31"/>
        <end position="57"/>
    </location>
</feature>
<dbReference type="InterPro" id="IPR011701">
    <property type="entry name" value="MFS"/>
</dbReference>
<keyword evidence="4 7" id="KW-0812">Transmembrane</keyword>
<comment type="similarity">
    <text evidence="2">Belongs to the major facilitator superfamily.</text>
</comment>
<evidence type="ECO:0000256" key="4">
    <source>
        <dbReference type="ARBA" id="ARBA00022692"/>
    </source>
</evidence>
<dbReference type="Pfam" id="PF07690">
    <property type="entry name" value="MFS_1"/>
    <property type="match status" value="1"/>
</dbReference>
<feature type="transmembrane region" description="Helical" evidence="7">
    <location>
        <begin position="98"/>
        <end position="119"/>
    </location>
</feature>
<keyword evidence="6 7" id="KW-0472">Membrane</keyword>
<feature type="transmembrane region" description="Helical" evidence="7">
    <location>
        <begin position="131"/>
        <end position="148"/>
    </location>
</feature>